<sequence>MDIVNVLQAPPLFFRLFLKLSLSLFNNSIHLYRRPAPPRLLPAAFDVNQSTGFFPPQPLPHLPPAYAIWEHALRDANGRLSLGEDESDHALAKRPFAERWRANIVSWPVLDTQPLHADLRSSQRAHMVLAWLVSFYVHSIPPSADGPAVVPKTLAVPLMQISRHLGFAPVLTFADTVLWNWEFVNPDLPLSIDNMRFVNLFSGTDDERAFYECSARAELRGVEILRIIDDYTSLPNVTDLTSISKVARDLTRLAGVIDSISETIQSVRPACDPHTFYWDIRPWFEGSDAKGPSEPGWVYEGVDMSEPLDLSGPSAGQSSVMHALDIFLDVDHKLRQRRYPAPSPQNKRADHGFMERMRRYMPGKHQQYLTKLSNLPRSIRDVAQSTPALREPYDTAVTALKRLRDRHMRIACLYIVTMSRSTPGAHAGCPASAMIDRLHAARLAGKGPVRGTGGNELSILLKAGRDATRRAILKSN</sequence>
<name>A0A9P5ZB99_9AGAR</name>
<evidence type="ECO:0000256" key="4">
    <source>
        <dbReference type="PIRSR" id="PIRSR600898-1"/>
    </source>
</evidence>
<dbReference type="GO" id="GO:0034354">
    <property type="term" value="P:'de novo' NAD+ biosynthetic process from L-tryptophan"/>
    <property type="evidence" value="ECO:0007669"/>
    <property type="project" value="TreeGrafter"/>
</dbReference>
<comment type="similarity">
    <text evidence="1">Belongs to the indoleamine 2,3-dioxygenase family.</text>
</comment>
<dbReference type="GO" id="GO:0046872">
    <property type="term" value="F:metal ion binding"/>
    <property type="evidence" value="ECO:0007669"/>
    <property type="project" value="UniProtKB-KW"/>
</dbReference>
<reference evidence="5" key="1">
    <citation type="submission" date="2020-11" db="EMBL/GenBank/DDBJ databases">
        <authorList>
            <consortium name="DOE Joint Genome Institute"/>
            <person name="Ahrendt S."/>
            <person name="Riley R."/>
            <person name="Andreopoulos W."/>
            <person name="Labutti K."/>
            <person name="Pangilinan J."/>
            <person name="Ruiz-Duenas F.J."/>
            <person name="Barrasa J.M."/>
            <person name="Sanchez-Garcia M."/>
            <person name="Camarero S."/>
            <person name="Miyauchi S."/>
            <person name="Serrano A."/>
            <person name="Linde D."/>
            <person name="Babiker R."/>
            <person name="Drula E."/>
            <person name="Ayuso-Fernandez I."/>
            <person name="Pacheco R."/>
            <person name="Padilla G."/>
            <person name="Ferreira P."/>
            <person name="Barriuso J."/>
            <person name="Kellner H."/>
            <person name="Castanera R."/>
            <person name="Alfaro M."/>
            <person name="Ramirez L."/>
            <person name="Pisabarro A.G."/>
            <person name="Kuo A."/>
            <person name="Tritt A."/>
            <person name="Lipzen A."/>
            <person name="He G."/>
            <person name="Yan M."/>
            <person name="Ng V."/>
            <person name="Cullen D."/>
            <person name="Martin F."/>
            <person name="Rosso M.-N."/>
            <person name="Henrissat B."/>
            <person name="Hibbett D."/>
            <person name="Martinez A.T."/>
            <person name="Grigoriev I.V."/>
        </authorList>
    </citation>
    <scope>NUCLEOTIDE SEQUENCE</scope>
    <source>
        <strain evidence="5">CIRM-BRFM 674</strain>
    </source>
</reference>
<comment type="caution">
    <text evidence="5">The sequence shown here is derived from an EMBL/GenBank/DDBJ whole genome shotgun (WGS) entry which is preliminary data.</text>
</comment>
<dbReference type="GO" id="GO:0019441">
    <property type="term" value="P:L-tryptophan catabolic process to kynurenine"/>
    <property type="evidence" value="ECO:0007669"/>
    <property type="project" value="InterPro"/>
</dbReference>
<evidence type="ECO:0000256" key="2">
    <source>
        <dbReference type="ARBA" id="ARBA00022723"/>
    </source>
</evidence>
<keyword evidence="6" id="KW-1185">Reference proteome</keyword>
<dbReference type="Gene3D" id="1.20.58.480">
    <property type="match status" value="1"/>
</dbReference>
<keyword evidence="2 4" id="KW-0479">Metal-binding</keyword>
<dbReference type="GO" id="GO:0033754">
    <property type="term" value="F:indoleamine 2,3-dioxygenase activity"/>
    <property type="evidence" value="ECO:0007669"/>
    <property type="project" value="TreeGrafter"/>
</dbReference>
<evidence type="ECO:0000313" key="5">
    <source>
        <dbReference type="EMBL" id="KAF9482806.1"/>
    </source>
</evidence>
<gene>
    <name evidence="5" type="ORF">BDN70DRAFT_393538</name>
</gene>
<dbReference type="PANTHER" id="PTHR28657:SF5">
    <property type="entry name" value="INDOLEAMINE 2,3-DIOXYGENASE"/>
    <property type="match status" value="1"/>
</dbReference>
<dbReference type="InterPro" id="IPR037217">
    <property type="entry name" value="Trp/Indoleamine_2_3_dOase-like"/>
</dbReference>
<feature type="binding site" description="proximal binding residue" evidence="4">
    <location>
        <position position="407"/>
    </location>
    <ligand>
        <name>heme b</name>
        <dbReference type="ChEBI" id="CHEBI:60344"/>
    </ligand>
    <ligandPart>
        <name>Fe</name>
        <dbReference type="ChEBI" id="CHEBI:18248"/>
    </ligandPart>
</feature>
<dbReference type="SUPFAM" id="SSF140959">
    <property type="entry name" value="Indolic compounds 2,3-dioxygenase-like"/>
    <property type="match status" value="1"/>
</dbReference>
<dbReference type="Proteomes" id="UP000807469">
    <property type="component" value="Unassembled WGS sequence"/>
</dbReference>
<accession>A0A9P5ZB99</accession>
<dbReference type="PANTHER" id="PTHR28657">
    <property type="entry name" value="INDOLEAMINE 2,3-DIOXYGENASE"/>
    <property type="match status" value="1"/>
</dbReference>
<evidence type="ECO:0000256" key="3">
    <source>
        <dbReference type="ARBA" id="ARBA00023004"/>
    </source>
</evidence>
<keyword evidence="4" id="KW-0349">Heme</keyword>
<dbReference type="OrthoDB" id="540174at2759"/>
<proteinExistence type="inferred from homology"/>
<evidence type="ECO:0000256" key="1">
    <source>
        <dbReference type="ARBA" id="ARBA00007119"/>
    </source>
</evidence>
<dbReference type="EMBL" id="MU155161">
    <property type="protein sequence ID" value="KAF9482806.1"/>
    <property type="molecule type" value="Genomic_DNA"/>
</dbReference>
<protein>
    <submittedName>
        <fullName evidence="5">Indoleamine 2,3-dioxygenase</fullName>
    </submittedName>
</protein>
<keyword evidence="3 4" id="KW-0408">Iron</keyword>
<dbReference type="Pfam" id="PF01231">
    <property type="entry name" value="IDO"/>
    <property type="match status" value="1"/>
</dbReference>
<organism evidence="5 6">
    <name type="scientific">Pholiota conissans</name>
    <dbReference type="NCBI Taxonomy" id="109636"/>
    <lineage>
        <taxon>Eukaryota</taxon>
        <taxon>Fungi</taxon>
        <taxon>Dikarya</taxon>
        <taxon>Basidiomycota</taxon>
        <taxon>Agaricomycotina</taxon>
        <taxon>Agaricomycetes</taxon>
        <taxon>Agaricomycetidae</taxon>
        <taxon>Agaricales</taxon>
        <taxon>Agaricineae</taxon>
        <taxon>Strophariaceae</taxon>
        <taxon>Pholiota</taxon>
    </lineage>
</organism>
<dbReference type="GO" id="GO:0005737">
    <property type="term" value="C:cytoplasm"/>
    <property type="evidence" value="ECO:0007669"/>
    <property type="project" value="TreeGrafter"/>
</dbReference>
<evidence type="ECO:0000313" key="6">
    <source>
        <dbReference type="Proteomes" id="UP000807469"/>
    </source>
</evidence>
<dbReference type="AlphaFoldDB" id="A0A9P5ZB99"/>
<dbReference type="GO" id="GO:0020037">
    <property type="term" value="F:heme binding"/>
    <property type="evidence" value="ECO:0007669"/>
    <property type="project" value="InterPro"/>
</dbReference>
<dbReference type="InterPro" id="IPR000898">
    <property type="entry name" value="Indolamine_dOase"/>
</dbReference>